<evidence type="ECO:0000256" key="1">
    <source>
        <dbReference type="ARBA" id="ARBA00005854"/>
    </source>
</evidence>
<feature type="domain" description="D-isomer specific 2-hydroxyacid dehydrogenase NAD-binding" evidence="6">
    <location>
        <begin position="109"/>
        <end position="282"/>
    </location>
</feature>
<dbReference type="Pfam" id="PF00389">
    <property type="entry name" value="2-Hacid_dh"/>
    <property type="match status" value="1"/>
</dbReference>
<dbReference type="EMBL" id="JBHLYQ010000005">
    <property type="protein sequence ID" value="MFC0080803.1"/>
    <property type="molecule type" value="Genomic_DNA"/>
</dbReference>
<evidence type="ECO:0000256" key="4">
    <source>
        <dbReference type="RuleBase" id="RU003719"/>
    </source>
</evidence>
<accession>A0ABV6C0K1</accession>
<dbReference type="PROSITE" id="PS00670">
    <property type="entry name" value="D_2_HYDROXYACID_DH_2"/>
    <property type="match status" value="1"/>
</dbReference>
<dbReference type="Gene3D" id="3.40.50.720">
    <property type="entry name" value="NAD(P)-binding Rossmann-like Domain"/>
    <property type="match status" value="2"/>
</dbReference>
<dbReference type="InterPro" id="IPR036291">
    <property type="entry name" value="NAD(P)-bd_dom_sf"/>
</dbReference>
<comment type="similarity">
    <text evidence="1 4">Belongs to the D-isomer specific 2-hydroxyacid dehydrogenase family.</text>
</comment>
<evidence type="ECO:0000256" key="3">
    <source>
        <dbReference type="ARBA" id="ARBA00023027"/>
    </source>
</evidence>
<dbReference type="SUPFAM" id="SSF51735">
    <property type="entry name" value="NAD(P)-binding Rossmann-fold domains"/>
    <property type="match status" value="1"/>
</dbReference>
<evidence type="ECO:0000313" key="7">
    <source>
        <dbReference type="EMBL" id="MFC0080803.1"/>
    </source>
</evidence>
<dbReference type="Pfam" id="PF02826">
    <property type="entry name" value="2-Hacid_dh_C"/>
    <property type="match status" value="1"/>
</dbReference>
<dbReference type="InterPro" id="IPR006139">
    <property type="entry name" value="D-isomer_2_OHA_DH_cat_dom"/>
</dbReference>
<name>A0ABV6C0K1_9ACTN</name>
<organism evidence="7 8">
    <name type="scientific">Aciditerrimonas ferrireducens</name>
    <dbReference type="NCBI Taxonomy" id="667306"/>
    <lineage>
        <taxon>Bacteria</taxon>
        <taxon>Bacillati</taxon>
        <taxon>Actinomycetota</taxon>
        <taxon>Acidimicrobiia</taxon>
        <taxon>Acidimicrobiales</taxon>
        <taxon>Acidimicrobiaceae</taxon>
        <taxon>Aciditerrimonas</taxon>
    </lineage>
</organism>
<evidence type="ECO:0000259" key="5">
    <source>
        <dbReference type="Pfam" id="PF00389"/>
    </source>
</evidence>
<keyword evidence="2 4" id="KW-0560">Oxidoreductase</keyword>
<evidence type="ECO:0000259" key="6">
    <source>
        <dbReference type="Pfam" id="PF02826"/>
    </source>
</evidence>
<dbReference type="RefSeq" id="WP_377787374.1">
    <property type="nucleotide sequence ID" value="NZ_JBHLYQ010000005.1"/>
</dbReference>
<reference evidence="7 8" key="1">
    <citation type="submission" date="2024-09" db="EMBL/GenBank/DDBJ databases">
        <authorList>
            <person name="Sun Q."/>
            <person name="Mori K."/>
        </authorList>
    </citation>
    <scope>NUCLEOTIDE SEQUENCE [LARGE SCALE GENOMIC DNA]</scope>
    <source>
        <strain evidence="7 8">JCM 15389</strain>
    </source>
</reference>
<dbReference type="InterPro" id="IPR006140">
    <property type="entry name" value="D-isomer_DH_NAD-bd"/>
</dbReference>
<sequence>MGTFRVVLTDQVFPDTTIERAIIEAAGGSLEVASGSREEVLRAAEDADALLTTYFALAREDLARLRHCRIVARYGIGVDNVDVAAALERGIAVTNVPDYCIEEVAAHALALTLALLRRVPQGHAEVLAGRWRVDPLRPLRRPSSLTLGLVGYGRIARRVAEGARALGLNIVVHDPYLSADPPGARRLGSLEALLEASDVVSVHCPLTPETRGLIGPAELARMRPGAVLVNTSRGPLVQLPAVIQALREGRLAGAGLDVTDPEPPDPTLLRDVPGLLVTPHVAYYSEEALAESQRKAATQVVKAMTGQPLDYPVRPS</sequence>
<protein>
    <submittedName>
        <fullName evidence="7">C-terminal binding protein</fullName>
    </submittedName>
</protein>
<dbReference type="PANTHER" id="PTHR43761">
    <property type="entry name" value="D-ISOMER SPECIFIC 2-HYDROXYACID DEHYDROGENASE FAMILY PROTEIN (AFU_ORTHOLOGUE AFUA_1G13630)"/>
    <property type="match status" value="1"/>
</dbReference>
<dbReference type="InterPro" id="IPR029753">
    <property type="entry name" value="D-isomer_DH_CS"/>
</dbReference>
<dbReference type="PANTHER" id="PTHR43761:SF1">
    <property type="entry name" value="D-ISOMER SPECIFIC 2-HYDROXYACID DEHYDROGENASE CATALYTIC DOMAIN-CONTAINING PROTEIN-RELATED"/>
    <property type="match status" value="1"/>
</dbReference>
<dbReference type="CDD" id="cd05299">
    <property type="entry name" value="CtBP_dh"/>
    <property type="match status" value="1"/>
</dbReference>
<gene>
    <name evidence="7" type="ORF">ACFFRE_01350</name>
</gene>
<keyword evidence="3" id="KW-0520">NAD</keyword>
<dbReference type="Proteomes" id="UP001589788">
    <property type="component" value="Unassembled WGS sequence"/>
</dbReference>
<comment type="caution">
    <text evidence="7">The sequence shown here is derived from an EMBL/GenBank/DDBJ whole genome shotgun (WGS) entry which is preliminary data.</text>
</comment>
<proteinExistence type="inferred from homology"/>
<evidence type="ECO:0000313" key="8">
    <source>
        <dbReference type="Proteomes" id="UP001589788"/>
    </source>
</evidence>
<feature type="domain" description="D-isomer specific 2-hydroxyacid dehydrogenase catalytic" evidence="5">
    <location>
        <begin position="18"/>
        <end position="313"/>
    </location>
</feature>
<dbReference type="InterPro" id="IPR043322">
    <property type="entry name" value="CtBP"/>
</dbReference>
<keyword evidence="8" id="KW-1185">Reference proteome</keyword>
<dbReference type="SUPFAM" id="SSF52283">
    <property type="entry name" value="Formate/glycerate dehydrogenase catalytic domain-like"/>
    <property type="match status" value="1"/>
</dbReference>
<evidence type="ECO:0000256" key="2">
    <source>
        <dbReference type="ARBA" id="ARBA00023002"/>
    </source>
</evidence>
<dbReference type="InterPro" id="IPR050418">
    <property type="entry name" value="D-iso_2-hydroxyacid_DH_PdxB"/>
</dbReference>